<evidence type="ECO:0000259" key="1">
    <source>
        <dbReference type="SMART" id="SM00829"/>
    </source>
</evidence>
<dbReference type="PANTHER" id="PTHR43677:SF4">
    <property type="entry name" value="QUINONE OXIDOREDUCTASE-LIKE PROTEIN 2"/>
    <property type="match status" value="1"/>
</dbReference>
<dbReference type="Pfam" id="PF00107">
    <property type="entry name" value="ADH_zinc_N"/>
    <property type="match status" value="1"/>
</dbReference>
<dbReference type="SUPFAM" id="SSF51735">
    <property type="entry name" value="NAD(P)-binding Rossmann-fold domains"/>
    <property type="match status" value="1"/>
</dbReference>
<dbReference type="InterPro" id="IPR011032">
    <property type="entry name" value="GroES-like_sf"/>
</dbReference>
<dbReference type="InterPro" id="IPR051397">
    <property type="entry name" value="Zn-ADH-like_protein"/>
</dbReference>
<gene>
    <name evidence="2" type="ORF">DRB17_19145</name>
</gene>
<dbReference type="GO" id="GO:0016491">
    <property type="term" value="F:oxidoreductase activity"/>
    <property type="evidence" value="ECO:0007669"/>
    <property type="project" value="InterPro"/>
</dbReference>
<dbReference type="SUPFAM" id="SSF50129">
    <property type="entry name" value="GroES-like"/>
    <property type="match status" value="1"/>
</dbReference>
<dbReference type="InterPro" id="IPR020843">
    <property type="entry name" value="ER"/>
</dbReference>
<dbReference type="Gene3D" id="3.90.180.10">
    <property type="entry name" value="Medium-chain alcohol dehydrogenases, catalytic domain"/>
    <property type="match status" value="1"/>
</dbReference>
<dbReference type="InterPro" id="IPR036291">
    <property type="entry name" value="NAD(P)-bd_dom_sf"/>
</dbReference>
<dbReference type="PANTHER" id="PTHR43677">
    <property type="entry name" value="SHORT-CHAIN DEHYDROGENASE/REDUCTASE"/>
    <property type="match status" value="1"/>
</dbReference>
<name>A0A369T4G9_9PROT</name>
<accession>A0A369T4G9</accession>
<protein>
    <submittedName>
        <fullName evidence="2">NADPH:quinone oxidoreductase family protein</fullName>
    </submittedName>
</protein>
<organism evidence="2 3">
    <name type="scientific">Ferruginivarius sediminum</name>
    <dbReference type="NCBI Taxonomy" id="2661937"/>
    <lineage>
        <taxon>Bacteria</taxon>
        <taxon>Pseudomonadati</taxon>
        <taxon>Pseudomonadota</taxon>
        <taxon>Alphaproteobacteria</taxon>
        <taxon>Rhodospirillales</taxon>
        <taxon>Rhodospirillaceae</taxon>
        <taxon>Ferruginivarius</taxon>
    </lineage>
</organism>
<dbReference type="Proteomes" id="UP000253941">
    <property type="component" value="Unassembled WGS sequence"/>
</dbReference>
<comment type="caution">
    <text evidence="2">The sequence shown here is derived from an EMBL/GenBank/DDBJ whole genome shotgun (WGS) entry which is preliminary data.</text>
</comment>
<dbReference type="AlphaFoldDB" id="A0A369T4G9"/>
<evidence type="ECO:0000313" key="2">
    <source>
        <dbReference type="EMBL" id="RDD60230.1"/>
    </source>
</evidence>
<feature type="domain" description="Enoyl reductase (ER)" evidence="1">
    <location>
        <begin position="11"/>
        <end position="322"/>
    </location>
</feature>
<reference evidence="2 3" key="1">
    <citation type="submission" date="2018-07" db="EMBL/GenBank/DDBJ databases">
        <title>Venubactetium sediminum gen. nov., sp. nov., isolated from a marine solar saltern.</title>
        <authorList>
            <person name="Wang S."/>
        </authorList>
    </citation>
    <scope>NUCLEOTIDE SEQUENCE [LARGE SCALE GENOMIC DNA]</scope>
    <source>
        <strain evidence="2 3">WD2A32</strain>
    </source>
</reference>
<dbReference type="EMBL" id="QPMH01000034">
    <property type="protein sequence ID" value="RDD60230.1"/>
    <property type="molecule type" value="Genomic_DNA"/>
</dbReference>
<dbReference type="SMART" id="SM00829">
    <property type="entry name" value="PKS_ER"/>
    <property type="match status" value="1"/>
</dbReference>
<proteinExistence type="predicted"/>
<dbReference type="RefSeq" id="WP_114583834.1">
    <property type="nucleotide sequence ID" value="NZ_QPMH01000034.1"/>
</dbReference>
<sequence>MRAVLCDDYQGIDALRIGDVDLPAPGPGEVAIDVAAAGVNFADTLIVAGKYQEKPQTPFSPGFEIAGTVTAVGKGVSHVGVGERVMAILGKGGYAESAIAPGDAVFPIPETLDFVSAAGFPITYGTAHAALVWRAGLKAGETLVVHGAAGGVGLAAVEVGKALGAHVIATAGGPEKLEVARRHGADEAIDYREEDVRARIKALTDGAGADVVFDPVGGKVFEASLRSTAWCGRIVVIGFASGEVPSVPANILLVKNISVMGLYWGSYWKHAPDLLHKEFEALFRWYEAGSLHPHVSHTFALGDAQDAMRMLQSRKATGKVVLSIA</sequence>
<dbReference type="InterPro" id="IPR013154">
    <property type="entry name" value="ADH-like_N"/>
</dbReference>
<dbReference type="CDD" id="cd08241">
    <property type="entry name" value="QOR1"/>
    <property type="match status" value="1"/>
</dbReference>
<evidence type="ECO:0000313" key="3">
    <source>
        <dbReference type="Proteomes" id="UP000253941"/>
    </source>
</evidence>
<keyword evidence="3" id="KW-1185">Reference proteome</keyword>
<dbReference type="Pfam" id="PF08240">
    <property type="entry name" value="ADH_N"/>
    <property type="match status" value="1"/>
</dbReference>
<dbReference type="InterPro" id="IPR013149">
    <property type="entry name" value="ADH-like_C"/>
</dbReference>
<dbReference type="Gene3D" id="3.40.50.720">
    <property type="entry name" value="NAD(P)-binding Rossmann-like Domain"/>
    <property type="match status" value="1"/>
</dbReference>